<keyword evidence="2 3" id="KW-0378">Hydrolase</keyword>
<dbReference type="RefSeq" id="WP_157891639.1">
    <property type="nucleotide sequence ID" value="NZ_LT859958.1"/>
</dbReference>
<dbReference type="Proteomes" id="UP000195514">
    <property type="component" value="Chromosome I"/>
</dbReference>
<dbReference type="Gene3D" id="3.90.79.10">
    <property type="entry name" value="Nucleoside Triphosphate Pyrophosphohydrolase"/>
    <property type="match status" value="1"/>
</dbReference>
<evidence type="ECO:0000313" key="6">
    <source>
        <dbReference type="EMBL" id="SMX53390.1"/>
    </source>
</evidence>
<feature type="domain" description="Nudix hydrolase" evidence="5">
    <location>
        <begin position="30"/>
        <end position="153"/>
    </location>
</feature>
<evidence type="ECO:0000256" key="4">
    <source>
        <dbReference type="SAM" id="SignalP"/>
    </source>
</evidence>
<comment type="cofactor">
    <cofactor evidence="1">
        <name>Mg(2+)</name>
        <dbReference type="ChEBI" id="CHEBI:18420"/>
    </cofactor>
</comment>
<keyword evidence="4" id="KW-0732">Signal</keyword>
<evidence type="ECO:0000313" key="7">
    <source>
        <dbReference type="Proteomes" id="UP000195514"/>
    </source>
</evidence>
<name>A0A1Y6K5U4_9CHLR</name>
<evidence type="ECO:0000259" key="5">
    <source>
        <dbReference type="PROSITE" id="PS51462"/>
    </source>
</evidence>
<dbReference type="KEGG" id="abat:CFX1CAM_0324"/>
<evidence type="ECO:0000256" key="2">
    <source>
        <dbReference type="ARBA" id="ARBA00022801"/>
    </source>
</evidence>
<dbReference type="PANTHER" id="PTHR43046">
    <property type="entry name" value="GDP-MANNOSE MANNOSYL HYDROLASE"/>
    <property type="match status" value="1"/>
</dbReference>
<dbReference type="InterPro" id="IPR000086">
    <property type="entry name" value="NUDIX_hydrolase_dom"/>
</dbReference>
<organism evidence="6 7">
    <name type="scientific">Candidatus Brevifilum fermentans</name>
    <dbReference type="NCBI Taxonomy" id="1986204"/>
    <lineage>
        <taxon>Bacteria</taxon>
        <taxon>Bacillati</taxon>
        <taxon>Chloroflexota</taxon>
        <taxon>Anaerolineae</taxon>
        <taxon>Anaerolineales</taxon>
        <taxon>Anaerolineaceae</taxon>
        <taxon>Candidatus Brevifilum</taxon>
    </lineage>
</organism>
<dbReference type="PRINTS" id="PR00502">
    <property type="entry name" value="NUDIXFAMILY"/>
</dbReference>
<feature type="chain" id="PRO_5012306102" evidence="4">
    <location>
        <begin position="22"/>
        <end position="154"/>
    </location>
</feature>
<dbReference type="InterPro" id="IPR020084">
    <property type="entry name" value="NUDIX_hydrolase_CS"/>
</dbReference>
<dbReference type="PANTHER" id="PTHR43046:SF14">
    <property type="entry name" value="MUTT_NUDIX FAMILY PROTEIN"/>
    <property type="match status" value="1"/>
</dbReference>
<dbReference type="GO" id="GO:0016787">
    <property type="term" value="F:hydrolase activity"/>
    <property type="evidence" value="ECO:0007669"/>
    <property type="project" value="UniProtKB-KW"/>
</dbReference>
<protein>
    <submittedName>
        <fullName evidence="6">NUDIX hydrolase</fullName>
    </submittedName>
</protein>
<evidence type="ECO:0000256" key="3">
    <source>
        <dbReference type="RuleBase" id="RU003476"/>
    </source>
</evidence>
<dbReference type="SUPFAM" id="SSF55811">
    <property type="entry name" value="Nudix"/>
    <property type="match status" value="1"/>
</dbReference>
<accession>A0A1Y6K5U4</accession>
<gene>
    <name evidence="6" type="ORF">CFX1CAM_0324</name>
</gene>
<evidence type="ECO:0000256" key="1">
    <source>
        <dbReference type="ARBA" id="ARBA00001946"/>
    </source>
</evidence>
<dbReference type="AlphaFoldDB" id="A0A1Y6K5U4"/>
<dbReference type="PROSITE" id="PS51462">
    <property type="entry name" value="NUDIX"/>
    <property type="match status" value="1"/>
</dbReference>
<feature type="signal peptide" evidence="4">
    <location>
        <begin position="1"/>
        <end position="21"/>
    </location>
</feature>
<keyword evidence="7" id="KW-1185">Reference proteome</keyword>
<dbReference type="Pfam" id="PF00293">
    <property type="entry name" value="NUDIX"/>
    <property type="match status" value="1"/>
</dbReference>
<dbReference type="InterPro" id="IPR020476">
    <property type="entry name" value="Nudix_hydrolase"/>
</dbReference>
<dbReference type="PROSITE" id="PS00893">
    <property type="entry name" value="NUDIX_BOX"/>
    <property type="match status" value="1"/>
</dbReference>
<reference evidence="7" key="1">
    <citation type="submission" date="2017-05" db="EMBL/GenBank/DDBJ databases">
        <authorList>
            <person name="Kirkegaard R."/>
            <person name="Mcilroy J S."/>
        </authorList>
    </citation>
    <scope>NUCLEOTIDE SEQUENCE [LARGE SCALE GENOMIC DNA]</scope>
</reference>
<sequence>MNKAVLFWLWKVLPLPKFVRAAMVWIGNPKFLVSVDALIFNAENACLLFNHPYRQDYTWGLPGGYLKRGEHPQSAIQREVFEESGLEIQVIKLLDTTMSEKHRRITLIYLAEIVGEVKFTPSVEVSEFGFFPADHLPDLFPNQKALIQKYSRQP</sequence>
<comment type="similarity">
    <text evidence="3">Belongs to the Nudix hydrolase family.</text>
</comment>
<dbReference type="InterPro" id="IPR015797">
    <property type="entry name" value="NUDIX_hydrolase-like_dom_sf"/>
</dbReference>
<dbReference type="OrthoDB" id="9787476at2"/>
<proteinExistence type="inferred from homology"/>
<dbReference type="EMBL" id="LT859958">
    <property type="protein sequence ID" value="SMX53390.1"/>
    <property type="molecule type" value="Genomic_DNA"/>
</dbReference>